<dbReference type="SUPFAM" id="SSF109604">
    <property type="entry name" value="HD-domain/PDEase-like"/>
    <property type="match status" value="1"/>
</dbReference>
<dbReference type="EMBL" id="LGTL01000021">
    <property type="protein sequence ID" value="KPA76223.1"/>
    <property type="molecule type" value="Genomic_DNA"/>
</dbReference>
<feature type="compositionally biased region" description="Low complexity" evidence="3">
    <location>
        <begin position="198"/>
        <end position="233"/>
    </location>
</feature>
<feature type="compositionally biased region" description="Low complexity" evidence="3">
    <location>
        <begin position="248"/>
        <end position="265"/>
    </location>
</feature>
<protein>
    <recommendedName>
        <fullName evidence="4">PDEase domain-containing protein</fullName>
    </recommendedName>
</protein>
<evidence type="ECO:0000256" key="1">
    <source>
        <dbReference type="ARBA" id="ARBA00022723"/>
    </source>
</evidence>
<feature type="region of interest" description="Disordered" evidence="3">
    <location>
        <begin position="696"/>
        <end position="719"/>
    </location>
</feature>
<dbReference type="PANTHER" id="PTHR11347">
    <property type="entry name" value="CYCLIC NUCLEOTIDE PHOSPHODIESTERASE"/>
    <property type="match status" value="1"/>
</dbReference>
<feature type="region of interest" description="Disordered" evidence="3">
    <location>
        <begin position="1323"/>
        <end position="1407"/>
    </location>
</feature>
<keyword evidence="6" id="KW-1185">Reference proteome</keyword>
<dbReference type="GO" id="GO:0046872">
    <property type="term" value="F:metal ion binding"/>
    <property type="evidence" value="ECO:0007669"/>
    <property type="project" value="UniProtKB-KW"/>
</dbReference>
<sequence>MLPALSRSSSGRAQNPMPEGAAIPNRMSRQAFVPRAQDIDANVAAAAANVTGGDGTDVSMAGVVRGGRAAAAGTGCAAAKANRESRTSSISVQQQEEEAPCARLDGVAVTHSLERGPLAAGEGVAESVGSDSVHLLQHMQELLHEGASAEALQQWVSSQLRRANDGGVRASREHLLAPALSSESSPCSPRTTDGCRGSPNSTNNHRHSTSSASVSGVSAKAGRLYSSATTTTTGSGGRLMKASRTHAPGQQQHQAPQLQQQPQQPWRSFHRGGAASAETPTYNVANFAQTSSGVSLRRAQETSLHEVTKAAVHATTSRLVANEQRNIGLLLGELFSRNPESMVRRLATPPAAVTTTLAASAVATTTMATPLPVAEGRSRSNFSVDECSLPPAAYDRAEMSGTSPQASSSVMTRGVSSVPLNVDSDVAPADGPGLLPSHSPLYAAEDGTGGQRQSAGPFFKGGSTAIPTSSERSTPDDPSTAPTSKAASPQLTTLPNSVAGTAGTLTCEQDALFPPYSPLVSPAVSPVAGASTAGKLPGVRADAPHHVIHSPPSAVVTAAAASFTSDTPLPMATTADDVLSPVAGAAKRNTLTNVVSLIDVVFAGDESYSGGTAADSDNASANKGGSGGGHNLIMLINNTSGPQAGGVTDGQGGKGAPSAWGATVATDDVTDANGVGRGGDGAMSAVAMLPPVTSPATSITGMQSSSSAAAGNVSDSSPLTASGGPTIVTRHMNHHRLTQPYGRVASLVSNMSNHLVGGNNGGSNTAAAGAVGSYTTLPERRSSVSLGDDIQSFDSSRVSCVSGLSGGRDGALTGAGGHRPRRCSVLHLSHASVNGGIDPLMEGVMPDFVLDGASEEGRRPGPRFMRTYCRHCPVRVAESATRKALAELGVPYLPDIDEAANPMSVLFRMATYQYTDSRSFYVVMCLNVMLRYNFVRRFAWDTQKLKKFLEVAATFFRDGNPFHHLVHATEMVLGAHQWLCEGTTAAALSDVEVAAFLLAAMTLMLAHTGIDNRLLTQLKHPYAMLCSFASPQQGAVVALVMALLRYPELHFFPDPSSASVNVQSQSFDPSTDTAPANVAHEWTASREMELYDMFSELVMATDLRNHTLIQKGIFHMAEENAQRHGCLCDGAAQSRLLSPARAAKPSRGRGGTPLGITPNRPQRGDFNGSLSSRFNASSSSPLQQDGGSPSNSGNHYLTNRVCLNCCAYVTENHVPDLLKGVLHYLGFAFLFRTFETYVSGSLMYVAEMYRQSEVEYKLFQKQQQHQQQPRQAAGDLQAGSVGSGSQRDSTSVHAFLKSTAQDTSQHDTDLGDSTETFATAVMEEKPPWRQDLTHASTVASLQRRRSDELGSALLSRRPTTTTFEPPAFSTPTAAVSAQREVSAGRPASCSDDATSTETAVPSRRPRVRPLRGSGRDIFLIAVEDLSLPFVELFAPYLPASWVRATYLNHQTFTMAMPSPEEYDAAVNRVLDLAEESEEEIARRQTGEGAGGNDILSTVPWLLMRRTCLSVPDWTMNKDGMLRRVIKEIVMGTESLLEHCEM</sequence>
<feature type="compositionally biased region" description="Low complexity" evidence="3">
    <location>
        <begin position="1260"/>
        <end position="1271"/>
    </location>
</feature>
<feature type="region of interest" description="Disordered" evidence="3">
    <location>
        <begin position="1"/>
        <end position="25"/>
    </location>
</feature>
<dbReference type="GO" id="GO:0004114">
    <property type="term" value="F:3',5'-cyclic-nucleotide phosphodiesterase activity"/>
    <property type="evidence" value="ECO:0007669"/>
    <property type="project" value="InterPro"/>
</dbReference>
<dbReference type="Pfam" id="PF00233">
    <property type="entry name" value="PDEase_I"/>
    <property type="match status" value="1"/>
</dbReference>
<keyword evidence="1" id="KW-0479">Metal-binding</keyword>
<evidence type="ECO:0000313" key="6">
    <source>
        <dbReference type="Proteomes" id="UP000037923"/>
    </source>
</evidence>
<dbReference type="InterPro" id="IPR036971">
    <property type="entry name" value="PDEase_catalytic_dom_sf"/>
</dbReference>
<dbReference type="OrthoDB" id="546632at2759"/>
<feature type="region of interest" description="Disordered" evidence="3">
    <location>
        <begin position="1260"/>
        <end position="1288"/>
    </location>
</feature>
<proteinExistence type="predicted"/>
<feature type="compositionally biased region" description="Polar residues" evidence="3">
    <location>
        <begin position="1181"/>
        <end position="1191"/>
    </location>
</feature>
<accession>A0A0M9FUE1</accession>
<feature type="region of interest" description="Disordered" evidence="3">
    <location>
        <begin position="394"/>
        <end position="497"/>
    </location>
</feature>
<comment type="caution">
    <text evidence="5">The sequence shown here is derived from an EMBL/GenBank/DDBJ whole genome shotgun (WGS) entry which is preliminary data.</text>
</comment>
<feature type="compositionally biased region" description="Low complexity" evidence="3">
    <location>
        <begin position="176"/>
        <end position="189"/>
    </location>
</feature>
<evidence type="ECO:0000313" key="5">
    <source>
        <dbReference type="EMBL" id="KPA76223.1"/>
    </source>
</evidence>
<feature type="compositionally biased region" description="Polar residues" evidence="3">
    <location>
        <begin position="1"/>
        <end position="13"/>
    </location>
</feature>
<name>A0A0M9FUE1_LEPPY</name>
<feature type="compositionally biased region" description="Polar residues" evidence="3">
    <location>
        <begin position="400"/>
        <end position="419"/>
    </location>
</feature>
<dbReference type="VEuPathDB" id="TriTrypDB:LpyrH10_21_1060"/>
<reference evidence="5 6" key="1">
    <citation type="submission" date="2015-07" db="EMBL/GenBank/DDBJ databases">
        <title>High-quality genome of monoxenous trypanosomatid Leptomonas pyrrhocoris.</title>
        <authorList>
            <person name="Flegontov P."/>
            <person name="Butenko A."/>
            <person name="Firsov S."/>
            <person name="Vlcek C."/>
            <person name="Logacheva M.D."/>
            <person name="Field M."/>
            <person name="Filatov D."/>
            <person name="Flegontova O."/>
            <person name="Gerasimov E."/>
            <person name="Jackson A.P."/>
            <person name="Kelly S."/>
            <person name="Opperdoes F."/>
            <person name="O'Reilly A."/>
            <person name="Votypka J."/>
            <person name="Yurchenko V."/>
            <person name="Lukes J."/>
        </authorList>
    </citation>
    <scope>NUCLEOTIDE SEQUENCE [LARGE SCALE GENOMIC DNA]</scope>
    <source>
        <strain evidence="5">H10</strain>
    </source>
</reference>
<feature type="region of interest" description="Disordered" evidence="3">
    <location>
        <begin position="176"/>
        <end position="277"/>
    </location>
</feature>
<feature type="region of interest" description="Disordered" evidence="3">
    <location>
        <begin position="1139"/>
        <end position="1191"/>
    </location>
</feature>
<dbReference type="Gene3D" id="1.10.1300.10">
    <property type="entry name" value="3'5'-cyclic nucleotide phosphodiesterase, catalytic domain"/>
    <property type="match status" value="1"/>
</dbReference>
<dbReference type="RefSeq" id="XP_015654662.1">
    <property type="nucleotide sequence ID" value="XM_015806791.1"/>
</dbReference>
<feature type="compositionally biased region" description="Basic and acidic residues" evidence="3">
    <location>
        <begin position="1323"/>
        <end position="1332"/>
    </location>
</feature>
<dbReference type="GeneID" id="26908255"/>
<keyword evidence="2" id="KW-0378">Hydrolase</keyword>
<feature type="compositionally biased region" description="Polar residues" evidence="3">
    <location>
        <begin position="1357"/>
        <end position="1375"/>
    </location>
</feature>
<evidence type="ECO:0000259" key="4">
    <source>
        <dbReference type="Pfam" id="PF00233"/>
    </source>
</evidence>
<dbReference type="GO" id="GO:0007165">
    <property type="term" value="P:signal transduction"/>
    <property type="evidence" value="ECO:0007669"/>
    <property type="project" value="InterPro"/>
</dbReference>
<feature type="domain" description="PDEase" evidence="4">
    <location>
        <begin position="962"/>
        <end position="1122"/>
    </location>
</feature>
<feature type="compositionally biased region" description="Low complexity" evidence="3">
    <location>
        <begin position="1169"/>
        <end position="1180"/>
    </location>
</feature>
<evidence type="ECO:0000256" key="3">
    <source>
        <dbReference type="SAM" id="MobiDB-lite"/>
    </source>
</evidence>
<dbReference type="Proteomes" id="UP000037923">
    <property type="component" value="Unassembled WGS sequence"/>
</dbReference>
<feature type="compositionally biased region" description="Polar residues" evidence="3">
    <location>
        <begin position="465"/>
        <end position="497"/>
    </location>
</feature>
<organism evidence="5 6">
    <name type="scientific">Leptomonas pyrrhocoris</name>
    <name type="common">Firebug parasite</name>
    <dbReference type="NCBI Taxonomy" id="157538"/>
    <lineage>
        <taxon>Eukaryota</taxon>
        <taxon>Discoba</taxon>
        <taxon>Euglenozoa</taxon>
        <taxon>Kinetoplastea</taxon>
        <taxon>Metakinetoplastina</taxon>
        <taxon>Trypanosomatida</taxon>
        <taxon>Trypanosomatidae</taxon>
        <taxon>Leishmaniinae</taxon>
        <taxon>Leptomonas</taxon>
    </lineage>
</organism>
<dbReference type="OMA" id="HPYAMLC"/>
<gene>
    <name evidence="5" type="ORF">ABB37_07970</name>
</gene>
<evidence type="ECO:0000256" key="2">
    <source>
        <dbReference type="ARBA" id="ARBA00022801"/>
    </source>
</evidence>
<dbReference type="InterPro" id="IPR002073">
    <property type="entry name" value="PDEase_catalytic_dom"/>
</dbReference>